<proteinExistence type="predicted"/>
<protein>
    <recommendedName>
        <fullName evidence="2">DNA packaging protein</fullName>
    </recommendedName>
</protein>
<evidence type="ECO:0000313" key="1">
    <source>
        <dbReference type="EMBL" id="EAA0482172.1"/>
    </source>
</evidence>
<dbReference type="Proteomes" id="UP000839563">
    <property type="component" value="Unassembled WGS sequence"/>
</dbReference>
<dbReference type="EMBL" id="AAAAHL010000050">
    <property type="protein sequence ID" value="EAA0482172.1"/>
    <property type="molecule type" value="Genomic_DNA"/>
</dbReference>
<accession>A0A3T2UUW3</accession>
<dbReference type="InterPro" id="IPR027417">
    <property type="entry name" value="P-loop_NTPase"/>
</dbReference>
<evidence type="ECO:0008006" key="2">
    <source>
        <dbReference type="Google" id="ProtNLM"/>
    </source>
</evidence>
<name>A0A3T2UUW3_SHIFL</name>
<sequence length="364" mass="41902">MATKSNIYKDPRWLSLVEKYKDNWVLAAKELFDIDLSHQQQQIVEAIQPNNAKATVTTPYGIGRPQVLAVISTLYTIMYPDSRTVIVYPKSNACKRGIVAYVWQCWEALLKKQPFIIEYFKVGDSGLMFNEFWGMCFCNYRLNYEDSIAGHYADHLLFIIVDSAHISDRAYSIVWASMTSGDSRILLTSIPSPEEIGFFYDSHHGRALAEDNPSGVYKAIKLSAEDSPFITQEYLDHFAERYGGRNSDDYRRMILGEFPGIREAVLESDMPKTMRFSMPDGSEWTMPLRVIARHHAQHHAKKHGVTTLEWLKSHTIPLFTADHNAIVEWAKTIPWEHVAEYAHMLKPPKDRHEISWLTAEKIIE</sequence>
<comment type="caution">
    <text evidence="1">The sequence shown here is derived from an EMBL/GenBank/DDBJ whole genome shotgun (WGS) entry which is preliminary data.</text>
</comment>
<dbReference type="AlphaFoldDB" id="A0A3T2UUW3"/>
<dbReference type="Gene3D" id="3.40.50.300">
    <property type="entry name" value="P-loop containing nucleotide triphosphate hydrolases"/>
    <property type="match status" value="1"/>
</dbReference>
<gene>
    <name evidence="1" type="ORF">DK174_09240</name>
</gene>
<organism evidence="1">
    <name type="scientific">Shigella flexneri</name>
    <dbReference type="NCBI Taxonomy" id="623"/>
    <lineage>
        <taxon>Bacteria</taxon>
        <taxon>Pseudomonadati</taxon>
        <taxon>Pseudomonadota</taxon>
        <taxon>Gammaproteobacteria</taxon>
        <taxon>Enterobacterales</taxon>
        <taxon>Enterobacteriaceae</taxon>
        <taxon>Shigella</taxon>
    </lineage>
</organism>
<reference evidence="1" key="1">
    <citation type="submission" date="2018-05" db="EMBL/GenBank/DDBJ databases">
        <authorList>
            <person name="Ashton P.M."/>
            <person name="Dallman T."/>
            <person name="Nair S."/>
            <person name="De Pinna E."/>
            <person name="Peters T."/>
            <person name="Grant K."/>
        </authorList>
    </citation>
    <scope>NUCLEOTIDE SEQUENCE [LARGE SCALE GENOMIC DNA]</scope>
    <source>
        <strain evidence="1">397720</strain>
    </source>
</reference>